<comment type="caution">
    <text evidence="7">The sequence shown here is derived from an EMBL/GenBank/DDBJ whole genome shotgun (WGS) entry which is preliminary data.</text>
</comment>
<evidence type="ECO:0000256" key="3">
    <source>
        <dbReference type="ARBA" id="ARBA00022691"/>
    </source>
</evidence>
<dbReference type="SUPFAM" id="SSF46785">
    <property type="entry name" value="Winged helix' DNA-binding domain"/>
    <property type="match status" value="1"/>
</dbReference>
<dbReference type="Gene3D" id="3.40.50.150">
    <property type="entry name" value="Vaccinia Virus protein VP39"/>
    <property type="match status" value="1"/>
</dbReference>
<dbReference type="PROSITE" id="PS51683">
    <property type="entry name" value="SAM_OMT_II"/>
    <property type="match status" value="1"/>
</dbReference>
<dbReference type="InterPro" id="IPR001077">
    <property type="entry name" value="COMT_C"/>
</dbReference>
<evidence type="ECO:0000259" key="4">
    <source>
        <dbReference type="Pfam" id="PF00891"/>
    </source>
</evidence>
<dbReference type="Pfam" id="PF08100">
    <property type="entry name" value="Dimerisation"/>
    <property type="match status" value="1"/>
</dbReference>
<evidence type="ECO:0000259" key="6">
    <source>
        <dbReference type="Pfam" id="PF08100"/>
    </source>
</evidence>
<reference evidence="7 8" key="1">
    <citation type="submission" date="2024-10" db="EMBL/GenBank/DDBJ databases">
        <title>The Natural Products Discovery Center: Release of the First 8490 Sequenced Strains for Exploring Actinobacteria Biosynthetic Diversity.</title>
        <authorList>
            <person name="Kalkreuter E."/>
            <person name="Kautsar S.A."/>
            <person name="Yang D."/>
            <person name="Bader C.D."/>
            <person name="Teijaro C.N."/>
            <person name="Fluegel L."/>
            <person name="Davis C.M."/>
            <person name="Simpson J.R."/>
            <person name="Lauterbach L."/>
            <person name="Steele A.D."/>
            <person name="Gui C."/>
            <person name="Meng S."/>
            <person name="Li G."/>
            <person name="Viehrig K."/>
            <person name="Ye F."/>
            <person name="Su P."/>
            <person name="Kiefer A.F."/>
            <person name="Nichols A."/>
            <person name="Cepeda A.J."/>
            <person name="Yan W."/>
            <person name="Fan B."/>
            <person name="Jiang Y."/>
            <person name="Adhikari A."/>
            <person name="Zheng C.-J."/>
            <person name="Schuster L."/>
            <person name="Cowan T.M."/>
            <person name="Smanski M.J."/>
            <person name="Chevrette M.G."/>
            <person name="De Carvalho L.P.S."/>
            <person name="Shen B."/>
        </authorList>
    </citation>
    <scope>NUCLEOTIDE SEQUENCE [LARGE SCALE GENOMIC DNA]</scope>
    <source>
        <strain evidence="7 8">NPDC050545</strain>
    </source>
</reference>
<proteinExistence type="predicted"/>
<dbReference type="GO" id="GO:0008168">
    <property type="term" value="F:methyltransferase activity"/>
    <property type="evidence" value="ECO:0007669"/>
    <property type="project" value="UniProtKB-KW"/>
</dbReference>
<dbReference type="Gene3D" id="1.10.10.10">
    <property type="entry name" value="Winged helix-like DNA-binding domain superfamily/Winged helix DNA-binding domain"/>
    <property type="match status" value="1"/>
</dbReference>
<dbReference type="GO" id="GO:0032259">
    <property type="term" value="P:methylation"/>
    <property type="evidence" value="ECO:0007669"/>
    <property type="project" value="UniProtKB-KW"/>
</dbReference>
<dbReference type="CDD" id="cd03141">
    <property type="entry name" value="GATase1_Hsp31_like"/>
    <property type="match status" value="1"/>
</dbReference>
<evidence type="ECO:0000313" key="8">
    <source>
        <dbReference type="Proteomes" id="UP001612741"/>
    </source>
</evidence>
<keyword evidence="3" id="KW-0949">S-adenosyl-L-methionine</keyword>
<protein>
    <submittedName>
        <fullName evidence="7">Methyltransferase</fullName>
    </submittedName>
</protein>
<dbReference type="Pfam" id="PF00891">
    <property type="entry name" value="Methyltransf_2"/>
    <property type="match status" value="1"/>
</dbReference>
<dbReference type="InterPro" id="IPR016461">
    <property type="entry name" value="COMT-like"/>
</dbReference>
<dbReference type="PANTHER" id="PTHR43712">
    <property type="entry name" value="PUTATIVE (AFU_ORTHOLOGUE AFUA_4G14580)-RELATED"/>
    <property type="match status" value="1"/>
</dbReference>
<feature type="domain" description="O-methyltransferase dimerisation" evidence="6">
    <location>
        <begin position="246"/>
        <end position="314"/>
    </location>
</feature>
<dbReference type="Gene3D" id="3.40.50.880">
    <property type="match status" value="1"/>
</dbReference>
<keyword evidence="1 7" id="KW-0489">Methyltransferase</keyword>
<feature type="domain" description="O-methyltransferase C-terminal" evidence="4">
    <location>
        <begin position="341"/>
        <end position="539"/>
    </location>
</feature>
<dbReference type="Proteomes" id="UP001612741">
    <property type="component" value="Unassembled WGS sequence"/>
</dbReference>
<evidence type="ECO:0000259" key="5">
    <source>
        <dbReference type="Pfam" id="PF01965"/>
    </source>
</evidence>
<sequence length="561" mass="59526">MSRILIVLTSHGVLGETGRATGFHVPEAARPHRIFVEAGHTVDFASARGGQPPRDGVKPGDFEAARFLAENGEALCNTLRLADLDPCDYRAVYLVGGHGTMWDFPVNQALARILASVYERGGVVAGVCHGPAGLVGVRLADGTPLVDGKLVSAFTNEEETAVGLIGVVPFQLESRLVELGARFTKAAAFTAHAVSDRRLITGQNPASAVRVARLVVQELQEQEAAAPRMSAAQHSALYLLDESVSYVHAAALRAIAQLGVADHLAGGPRTAEELAEATGTDAGYLYRALRLLAGRHVFLEEDGRFLLTPQGDALRSDAPLPVRDAILMTAGDMHWNAAGGLEATLTDGVPAFEQIYGSAYCDYVKSAEGGEVFQRGMAAFSAAVDQLAVELCDFPDTGTVVDVGGGRGALLAHALTTRPGLRGVLFDEAHVLTGHILGRVGDDTRWELHPGDFFVALPGGGDVYVLKRILHNWSDEDCVAILRNCREAMAPGARVLVIDPIVAPGNGQDPAKTHDLIMATLMTGRERTEAELVRLFERASLRLVKVTRTGAPVSILEAVAA</sequence>
<dbReference type="InterPro" id="IPR036388">
    <property type="entry name" value="WH-like_DNA-bd_sf"/>
</dbReference>
<evidence type="ECO:0000256" key="1">
    <source>
        <dbReference type="ARBA" id="ARBA00022603"/>
    </source>
</evidence>
<dbReference type="RefSeq" id="WP_397091744.1">
    <property type="nucleotide sequence ID" value="NZ_JBITGY010000020.1"/>
</dbReference>
<keyword evidence="2" id="KW-0808">Transferase</keyword>
<feature type="domain" description="DJ-1/PfpI" evidence="5">
    <location>
        <begin position="23"/>
        <end position="216"/>
    </location>
</feature>
<dbReference type="EMBL" id="JBITGY010000020">
    <property type="protein sequence ID" value="MFI6505516.1"/>
    <property type="molecule type" value="Genomic_DNA"/>
</dbReference>
<dbReference type="InterPro" id="IPR029062">
    <property type="entry name" value="Class_I_gatase-like"/>
</dbReference>
<dbReference type="InterPro" id="IPR012967">
    <property type="entry name" value="COMT_dimerisation"/>
</dbReference>
<dbReference type="Pfam" id="PF01965">
    <property type="entry name" value="DJ-1_PfpI"/>
    <property type="match status" value="1"/>
</dbReference>
<evidence type="ECO:0000313" key="7">
    <source>
        <dbReference type="EMBL" id="MFI6505516.1"/>
    </source>
</evidence>
<dbReference type="SUPFAM" id="SSF53335">
    <property type="entry name" value="S-adenosyl-L-methionine-dependent methyltransferases"/>
    <property type="match status" value="1"/>
</dbReference>
<gene>
    <name evidence="7" type="ORF">ACIBG2_49615</name>
</gene>
<dbReference type="PANTHER" id="PTHR43712:SF2">
    <property type="entry name" value="O-METHYLTRANSFERASE CICE"/>
    <property type="match status" value="1"/>
</dbReference>
<name>A0ABW7ZBH8_9ACTN</name>
<keyword evidence="8" id="KW-1185">Reference proteome</keyword>
<dbReference type="InterPro" id="IPR029063">
    <property type="entry name" value="SAM-dependent_MTases_sf"/>
</dbReference>
<organism evidence="7 8">
    <name type="scientific">Nonomuraea typhae</name>
    <dbReference type="NCBI Taxonomy" id="2603600"/>
    <lineage>
        <taxon>Bacteria</taxon>
        <taxon>Bacillati</taxon>
        <taxon>Actinomycetota</taxon>
        <taxon>Actinomycetes</taxon>
        <taxon>Streptosporangiales</taxon>
        <taxon>Streptosporangiaceae</taxon>
        <taxon>Nonomuraea</taxon>
    </lineage>
</organism>
<dbReference type="SUPFAM" id="SSF52317">
    <property type="entry name" value="Class I glutamine amidotransferase-like"/>
    <property type="match status" value="1"/>
</dbReference>
<dbReference type="InterPro" id="IPR002818">
    <property type="entry name" value="DJ-1/PfpI"/>
</dbReference>
<accession>A0ABW7ZBH8</accession>
<dbReference type="InterPro" id="IPR036390">
    <property type="entry name" value="WH_DNA-bd_sf"/>
</dbReference>
<evidence type="ECO:0000256" key="2">
    <source>
        <dbReference type="ARBA" id="ARBA00022679"/>
    </source>
</evidence>